<name>A0A1Q5UIW6_9EURO</name>
<evidence type="ECO:0000313" key="3">
    <source>
        <dbReference type="Proteomes" id="UP000186955"/>
    </source>
</evidence>
<gene>
    <name evidence="2" type="ORF">PENSUB_1937</name>
</gene>
<comment type="caution">
    <text evidence="2">The sequence shown here is derived from an EMBL/GenBank/DDBJ whole genome shotgun (WGS) entry which is preliminary data.</text>
</comment>
<dbReference type="STRING" id="1316194.A0A1Q5UIW6"/>
<reference evidence="2 3" key="1">
    <citation type="submission" date="2016-10" db="EMBL/GenBank/DDBJ databases">
        <title>Genome sequence of the ascomycete fungus Penicillium subrubescens.</title>
        <authorList>
            <person name="De Vries R.P."/>
            <person name="Peng M."/>
            <person name="Dilokpimol A."/>
            <person name="Hilden K."/>
            <person name="Makela M.R."/>
            <person name="Grigoriev I."/>
            <person name="Riley R."/>
            <person name="Granchi Z."/>
        </authorList>
    </citation>
    <scope>NUCLEOTIDE SEQUENCE [LARGE SCALE GENOMIC DNA]</scope>
    <source>
        <strain evidence="2 3">CBS 132785</strain>
    </source>
</reference>
<sequence length="82" mass="9435">MTNALMNRGIPATSADLISRLHEISSDMDALNINKEERTRRPRSPRQNSDEMDWTPTVSVTRAEPHTKHRRPESGTPRQAQW</sequence>
<evidence type="ECO:0000256" key="1">
    <source>
        <dbReference type="SAM" id="MobiDB-lite"/>
    </source>
</evidence>
<evidence type="ECO:0000313" key="2">
    <source>
        <dbReference type="EMBL" id="OKP12426.1"/>
    </source>
</evidence>
<dbReference type="AlphaFoldDB" id="A0A1Q5UIW6"/>
<accession>A0A1Q5UIW6</accession>
<protein>
    <submittedName>
        <fullName evidence="2">Uncharacterized protein</fullName>
    </submittedName>
</protein>
<organism evidence="2 3">
    <name type="scientific">Penicillium subrubescens</name>
    <dbReference type="NCBI Taxonomy" id="1316194"/>
    <lineage>
        <taxon>Eukaryota</taxon>
        <taxon>Fungi</taxon>
        <taxon>Dikarya</taxon>
        <taxon>Ascomycota</taxon>
        <taxon>Pezizomycotina</taxon>
        <taxon>Eurotiomycetes</taxon>
        <taxon>Eurotiomycetidae</taxon>
        <taxon>Eurotiales</taxon>
        <taxon>Aspergillaceae</taxon>
        <taxon>Penicillium</taxon>
    </lineage>
</organism>
<proteinExistence type="predicted"/>
<keyword evidence="3" id="KW-1185">Reference proteome</keyword>
<feature type="non-terminal residue" evidence="2">
    <location>
        <position position="82"/>
    </location>
</feature>
<dbReference type="Proteomes" id="UP000186955">
    <property type="component" value="Unassembled WGS sequence"/>
</dbReference>
<feature type="region of interest" description="Disordered" evidence="1">
    <location>
        <begin position="25"/>
        <end position="82"/>
    </location>
</feature>
<dbReference type="EMBL" id="MNBE01000220">
    <property type="protein sequence ID" value="OKP12426.1"/>
    <property type="molecule type" value="Genomic_DNA"/>
</dbReference>